<proteinExistence type="predicted"/>
<gene>
    <name evidence="2" type="ORF">JOL79_31860</name>
</gene>
<dbReference type="AlphaFoldDB" id="A0A940WWR7"/>
<evidence type="ECO:0008006" key="4">
    <source>
        <dbReference type="Google" id="ProtNLM"/>
    </source>
</evidence>
<feature type="compositionally biased region" description="Basic and acidic residues" evidence="1">
    <location>
        <begin position="11"/>
        <end position="25"/>
    </location>
</feature>
<evidence type="ECO:0000256" key="1">
    <source>
        <dbReference type="SAM" id="MobiDB-lite"/>
    </source>
</evidence>
<dbReference type="EMBL" id="JAFCNB010000031">
    <property type="protein sequence ID" value="MBP2708384.1"/>
    <property type="molecule type" value="Genomic_DNA"/>
</dbReference>
<dbReference type="Proteomes" id="UP000674234">
    <property type="component" value="Unassembled WGS sequence"/>
</dbReference>
<accession>A0A940WWR7</accession>
<feature type="region of interest" description="Disordered" evidence="1">
    <location>
        <begin position="1"/>
        <end position="28"/>
    </location>
</feature>
<comment type="caution">
    <text evidence="2">The sequence shown here is derived from an EMBL/GenBank/DDBJ whole genome shotgun (WGS) entry which is preliminary data.</text>
</comment>
<evidence type="ECO:0000313" key="3">
    <source>
        <dbReference type="Proteomes" id="UP000674234"/>
    </source>
</evidence>
<keyword evidence="3" id="KW-1185">Reference proteome</keyword>
<sequence length="323" mass="35345">MAKAAIAADQEGDRSRATELQEKLESPGTPSEIYEFTKALISNDLQELVRFIDIQDPWDPIVLSVAVEAFLALDPDQNLGRALRIYERLVRKYPNYSALKMRLADLMVESAIHRRDTDGWEMRREATSLAKGDSSKAVAIACRAAAIDNRWDEIFLLGLRAPEGQATQGEASDGAVVRVVVEALLICGRLEAAEVAISEVTDSVVQRILNGALAAARGNDNLAKQYYLDAWPLIQDEQDRLFVWSALAAYGGELPGRELLESRADAAANFILARHELARGDTGAGISRLRQWRNQSPEASYLLASTYASADPPVPARAASDPP</sequence>
<evidence type="ECO:0000313" key="2">
    <source>
        <dbReference type="EMBL" id="MBP2708384.1"/>
    </source>
</evidence>
<name>A0A940WWR7_9ACTN</name>
<protein>
    <recommendedName>
        <fullName evidence="4">Tetratricopeptide repeat protein</fullName>
    </recommendedName>
</protein>
<organism evidence="2 3">
    <name type="scientific">Microbispora oryzae</name>
    <dbReference type="NCBI Taxonomy" id="2806554"/>
    <lineage>
        <taxon>Bacteria</taxon>
        <taxon>Bacillati</taxon>
        <taxon>Actinomycetota</taxon>
        <taxon>Actinomycetes</taxon>
        <taxon>Streptosporangiales</taxon>
        <taxon>Streptosporangiaceae</taxon>
        <taxon>Microbispora</taxon>
    </lineage>
</organism>
<reference evidence="2" key="1">
    <citation type="submission" date="2021-02" db="EMBL/GenBank/DDBJ databases">
        <title>Draft genome sequence of Microbispora sp. RL4-1S isolated from rice leaves in Thailand.</title>
        <authorList>
            <person name="Muangham S."/>
            <person name="Duangmal K."/>
        </authorList>
    </citation>
    <scope>NUCLEOTIDE SEQUENCE</scope>
    <source>
        <strain evidence="2">RL4-1S</strain>
    </source>
</reference>